<gene>
    <name evidence="1" type="ORF">T01_16186</name>
</gene>
<reference evidence="1 2" key="1">
    <citation type="submission" date="2015-01" db="EMBL/GenBank/DDBJ databases">
        <title>Evolution of Trichinella species and genotypes.</title>
        <authorList>
            <person name="Korhonen P.K."/>
            <person name="Edoardo P."/>
            <person name="Giuseppe L.R."/>
            <person name="Gasser R.B."/>
        </authorList>
    </citation>
    <scope>NUCLEOTIDE SEQUENCE [LARGE SCALE GENOMIC DNA]</scope>
    <source>
        <strain evidence="1">ISS3</strain>
    </source>
</reference>
<dbReference type="EMBL" id="JYDH01000210">
    <property type="protein sequence ID" value="KRY28300.1"/>
    <property type="molecule type" value="Genomic_DNA"/>
</dbReference>
<accession>A0A0V1AVH9</accession>
<evidence type="ECO:0000313" key="1">
    <source>
        <dbReference type="EMBL" id="KRY28300.1"/>
    </source>
</evidence>
<protein>
    <submittedName>
        <fullName evidence="1">Uncharacterized protein</fullName>
    </submittedName>
</protein>
<evidence type="ECO:0000313" key="2">
    <source>
        <dbReference type="Proteomes" id="UP000054776"/>
    </source>
</evidence>
<dbReference type="AlphaFoldDB" id="A0A0V1AVH9"/>
<comment type="caution">
    <text evidence="1">The sequence shown here is derived from an EMBL/GenBank/DDBJ whole genome shotgun (WGS) entry which is preliminary data.</text>
</comment>
<sequence length="101" mass="11579">MEIIPGISETTDYCKSNSKAILCQLKKYAIRSIPDNFIKVSSRVSAQTFQISRERRNREPPIPKCFSKIANFMSYRLGCTFTMITNNVMESSIRNYATVVE</sequence>
<dbReference type="Proteomes" id="UP000054776">
    <property type="component" value="Unassembled WGS sequence"/>
</dbReference>
<proteinExistence type="predicted"/>
<name>A0A0V1AVH9_TRISP</name>
<dbReference type="InParanoid" id="A0A0V1AVH9"/>
<organism evidence="1 2">
    <name type="scientific">Trichinella spiralis</name>
    <name type="common">Trichina worm</name>
    <dbReference type="NCBI Taxonomy" id="6334"/>
    <lineage>
        <taxon>Eukaryota</taxon>
        <taxon>Metazoa</taxon>
        <taxon>Ecdysozoa</taxon>
        <taxon>Nematoda</taxon>
        <taxon>Enoplea</taxon>
        <taxon>Dorylaimia</taxon>
        <taxon>Trichinellida</taxon>
        <taxon>Trichinellidae</taxon>
        <taxon>Trichinella</taxon>
    </lineage>
</organism>
<keyword evidence="2" id="KW-1185">Reference proteome</keyword>